<dbReference type="GO" id="GO:0004540">
    <property type="term" value="F:RNA nuclease activity"/>
    <property type="evidence" value="ECO:0007669"/>
    <property type="project" value="InterPro"/>
</dbReference>
<dbReference type="GO" id="GO:0016787">
    <property type="term" value="F:hydrolase activity"/>
    <property type="evidence" value="ECO:0007669"/>
    <property type="project" value="UniProtKB-KW"/>
</dbReference>
<dbReference type="AlphaFoldDB" id="A0A2H0WNG5"/>
<evidence type="ECO:0000256" key="4">
    <source>
        <dbReference type="ARBA" id="ARBA00024207"/>
    </source>
</evidence>
<dbReference type="InterPro" id="IPR037038">
    <property type="entry name" value="HepT-like_sf"/>
</dbReference>
<gene>
    <name evidence="5" type="ORF">COT65_00115</name>
</gene>
<evidence type="ECO:0000256" key="3">
    <source>
        <dbReference type="ARBA" id="ARBA00022801"/>
    </source>
</evidence>
<dbReference type="Proteomes" id="UP000230033">
    <property type="component" value="Unassembled WGS sequence"/>
</dbReference>
<evidence type="ECO:0000313" key="6">
    <source>
        <dbReference type="Proteomes" id="UP000230033"/>
    </source>
</evidence>
<reference evidence="6" key="1">
    <citation type="submission" date="2017-09" db="EMBL/GenBank/DDBJ databases">
        <title>Depth-based differentiation of microbial function through sediment-hosted aquifers and enrichment of novel symbionts in the deep terrestrial subsurface.</title>
        <authorList>
            <person name="Probst A.J."/>
            <person name="Ladd B."/>
            <person name="Jarett J.K."/>
            <person name="Geller-Mcgrath D.E."/>
            <person name="Sieber C.M.K."/>
            <person name="Emerson J.B."/>
            <person name="Anantharaman K."/>
            <person name="Thomas B.C."/>
            <person name="Malmstrom R."/>
            <person name="Stieglmeier M."/>
            <person name="Klingl A."/>
            <person name="Woyke T."/>
            <person name="Ryan C.M."/>
            <person name="Banfield J.F."/>
        </authorList>
    </citation>
    <scope>NUCLEOTIDE SEQUENCE [LARGE SCALE GENOMIC DNA]</scope>
</reference>
<evidence type="ECO:0000313" key="5">
    <source>
        <dbReference type="EMBL" id="PIS14190.1"/>
    </source>
</evidence>
<dbReference type="EMBL" id="PEZJ01000003">
    <property type="protein sequence ID" value="PIS14190.1"/>
    <property type="molecule type" value="Genomic_DNA"/>
</dbReference>
<evidence type="ECO:0000256" key="1">
    <source>
        <dbReference type="ARBA" id="ARBA00022649"/>
    </source>
</evidence>
<sequence length="143" mass="16575">MLDKNFVRRKIKLIQEDLGRLEALSQISFKELAADFTKMSAVERLLEKIIMRAIDINQHLIAELGKGDEKIRGYEDTFYVLADLGIYPRDFVQKIAPSAGLRNRLVHEYNDTQEEIIYKSVAQAVRQYAQYCGYILKFLAKKS</sequence>
<evidence type="ECO:0008006" key="7">
    <source>
        <dbReference type="Google" id="ProtNLM"/>
    </source>
</evidence>
<dbReference type="PANTHER" id="PTHR33397">
    <property type="entry name" value="UPF0331 PROTEIN YUTE"/>
    <property type="match status" value="1"/>
</dbReference>
<proteinExistence type="inferred from homology"/>
<keyword evidence="3" id="KW-0378">Hydrolase</keyword>
<evidence type="ECO:0000256" key="2">
    <source>
        <dbReference type="ARBA" id="ARBA00022722"/>
    </source>
</evidence>
<comment type="similarity">
    <text evidence="4">Belongs to the HepT RNase toxin family.</text>
</comment>
<dbReference type="PANTHER" id="PTHR33397:SF3">
    <property type="entry name" value="MRNA NUCLEASE HEPT"/>
    <property type="match status" value="1"/>
</dbReference>
<comment type="caution">
    <text evidence="5">The sequence shown here is derived from an EMBL/GenBank/DDBJ whole genome shotgun (WGS) entry which is preliminary data.</text>
</comment>
<dbReference type="NCBIfam" id="NF047751">
    <property type="entry name" value="HepT_toxin"/>
    <property type="match status" value="1"/>
</dbReference>
<name>A0A2H0WNG5_9BACT</name>
<keyword evidence="1" id="KW-1277">Toxin-antitoxin system</keyword>
<dbReference type="Gene3D" id="1.20.120.580">
    <property type="entry name" value="bsu32300-like"/>
    <property type="match status" value="1"/>
</dbReference>
<dbReference type="InterPro" id="IPR052379">
    <property type="entry name" value="Type_VII_TA_RNase"/>
</dbReference>
<organism evidence="5 6">
    <name type="scientific">Candidatus Shapirobacteria bacterium CG09_land_8_20_14_0_10_47_13</name>
    <dbReference type="NCBI Taxonomy" id="1974481"/>
    <lineage>
        <taxon>Bacteria</taxon>
        <taxon>Candidatus Shapironibacteriota</taxon>
    </lineage>
</organism>
<protein>
    <recommendedName>
        <fullName evidence="7">DUF86 domain-containing protein</fullName>
    </recommendedName>
</protein>
<keyword evidence="2" id="KW-0540">Nuclease</keyword>
<dbReference type="GO" id="GO:0110001">
    <property type="term" value="C:toxin-antitoxin complex"/>
    <property type="evidence" value="ECO:0007669"/>
    <property type="project" value="InterPro"/>
</dbReference>
<accession>A0A2H0WNG5</accession>
<dbReference type="Pfam" id="PF01934">
    <property type="entry name" value="HepT-like"/>
    <property type="match status" value="1"/>
</dbReference>
<dbReference type="InterPro" id="IPR008201">
    <property type="entry name" value="HepT-like"/>
</dbReference>